<keyword evidence="2" id="KW-1185">Reference proteome</keyword>
<reference evidence="1 2" key="1">
    <citation type="submission" date="2019-06" db="EMBL/GenBank/DDBJ databases">
        <title>The genome of Shewanella sp. SM1901.</title>
        <authorList>
            <person name="Cha Q."/>
        </authorList>
    </citation>
    <scope>NUCLEOTIDE SEQUENCE [LARGE SCALE GENOMIC DNA]</scope>
    <source>
        <strain evidence="1 2">SM1901</strain>
    </source>
</reference>
<sequence>MKQRSRLDLLMKAINAWLELPKVSRSALATAVVQAVDDLKLATVLAKEGIAFTYSDDIYNDARVNAQKIFRWLGQYADQNAVPERLFYVEQAILAAMPVELRIGYLNDVYGMVGVTVVVDHVSDAMSLSADDMAATLTKENCDAQVAVIRLGINPSRHKVETAYRELRESRGVTSMSIDVLERHYPYLSDSNLKSVG</sequence>
<dbReference type="Proteomes" id="UP000319809">
    <property type="component" value="Chromosome"/>
</dbReference>
<dbReference type="Pfam" id="PF06254">
    <property type="entry name" value="YdaT_toxin"/>
    <property type="match status" value="1"/>
</dbReference>
<accession>A0A4Y5YIR8</accession>
<evidence type="ECO:0000313" key="2">
    <source>
        <dbReference type="Proteomes" id="UP000319809"/>
    </source>
</evidence>
<dbReference type="EMBL" id="CP041036">
    <property type="protein sequence ID" value="QDE32409.1"/>
    <property type="molecule type" value="Genomic_DNA"/>
</dbReference>
<proteinExistence type="predicted"/>
<dbReference type="InterPro" id="IPR037042">
    <property type="entry name" value="YdaT-like_sf"/>
</dbReference>
<gene>
    <name evidence="1" type="ORF">FH971_16430</name>
</gene>
<dbReference type="KEGG" id="spol:FH971_16430"/>
<dbReference type="RefSeq" id="WP_140235050.1">
    <property type="nucleotide sequence ID" value="NZ_CP041036.1"/>
</dbReference>
<protein>
    <submittedName>
        <fullName evidence="1">Uncharacterized protein</fullName>
    </submittedName>
</protein>
<name>A0A4Y5YIR8_9GAMM</name>
<evidence type="ECO:0000313" key="1">
    <source>
        <dbReference type="EMBL" id="QDE32409.1"/>
    </source>
</evidence>
<dbReference type="InterPro" id="IPR009364">
    <property type="entry name" value="YdaT-like"/>
</dbReference>
<dbReference type="Gene3D" id="1.10.3600.10">
    <property type="entry name" value="Putative bacterial toxin ydaT"/>
    <property type="match status" value="1"/>
</dbReference>
<dbReference type="AlphaFoldDB" id="A0A4Y5YIR8"/>
<organism evidence="1 2">
    <name type="scientific">Shewanella polaris</name>
    <dbReference type="NCBI Taxonomy" id="2588449"/>
    <lineage>
        <taxon>Bacteria</taxon>
        <taxon>Pseudomonadati</taxon>
        <taxon>Pseudomonadota</taxon>
        <taxon>Gammaproteobacteria</taxon>
        <taxon>Alteromonadales</taxon>
        <taxon>Shewanellaceae</taxon>
        <taxon>Shewanella</taxon>
    </lineage>
</organism>